<dbReference type="PANTHER" id="PTHR43428">
    <property type="entry name" value="ARSENATE REDUCTASE"/>
    <property type="match status" value="1"/>
</dbReference>
<evidence type="ECO:0000313" key="3">
    <source>
        <dbReference type="EMBL" id="UTW03204.1"/>
    </source>
</evidence>
<organism evidence="3 4">
    <name type="scientific">Amphritea atlantica</name>
    <dbReference type="NCBI Taxonomy" id="355243"/>
    <lineage>
        <taxon>Bacteria</taxon>
        <taxon>Pseudomonadati</taxon>
        <taxon>Pseudomonadota</taxon>
        <taxon>Gammaproteobacteria</taxon>
        <taxon>Oceanospirillales</taxon>
        <taxon>Oceanospirillaceae</taxon>
        <taxon>Amphritea</taxon>
    </lineage>
</organism>
<evidence type="ECO:0000256" key="1">
    <source>
        <dbReference type="ARBA" id="ARBA00022849"/>
    </source>
</evidence>
<dbReference type="Pfam" id="PF01451">
    <property type="entry name" value="LMWPc"/>
    <property type="match status" value="1"/>
</dbReference>
<dbReference type="SUPFAM" id="SSF52788">
    <property type="entry name" value="Phosphotyrosine protein phosphatases I"/>
    <property type="match status" value="1"/>
</dbReference>
<dbReference type="InterPro" id="IPR036196">
    <property type="entry name" value="Ptyr_pPase_sf"/>
</dbReference>
<dbReference type="PANTHER" id="PTHR43428:SF1">
    <property type="entry name" value="ARSENATE REDUCTASE"/>
    <property type="match status" value="1"/>
</dbReference>
<dbReference type="Proteomes" id="UP001059950">
    <property type="component" value="Chromosome"/>
</dbReference>
<protein>
    <recommendedName>
        <fullName evidence="2">Phosphotyrosine protein phosphatase I domain-containing protein</fullName>
    </recommendedName>
</protein>
<evidence type="ECO:0000313" key="4">
    <source>
        <dbReference type="Proteomes" id="UP001059950"/>
    </source>
</evidence>
<dbReference type="SMART" id="SM00226">
    <property type="entry name" value="LMWPc"/>
    <property type="match status" value="1"/>
</dbReference>
<sequence length="134" mass="15109">MTAPHRILFVCRHNSIRSQIAEALANKMGHGKVLATSAGPEPEPIPEHVSEWVTRLSHSQTKPVSKDLNEMAREPFDTIITLCDKSHDALPELATDQQHIRWDFSHPDDAEALKHMEIEISERLSLMLQAKGLM</sequence>
<keyword evidence="1" id="KW-0059">Arsenical resistance</keyword>
<proteinExistence type="predicted"/>
<gene>
    <name evidence="3" type="ORF">KDX31_18045</name>
</gene>
<evidence type="ECO:0000259" key="2">
    <source>
        <dbReference type="SMART" id="SM00226"/>
    </source>
</evidence>
<keyword evidence="4" id="KW-1185">Reference proteome</keyword>
<dbReference type="Gene3D" id="3.40.50.2300">
    <property type="match status" value="1"/>
</dbReference>
<reference evidence="3" key="1">
    <citation type="submission" date="2021-04" db="EMBL/GenBank/DDBJ databases">
        <title>Oceanospirillales bacteria with DddD are important DMSP degraders in coastal seawater.</title>
        <authorList>
            <person name="Liu J."/>
        </authorList>
    </citation>
    <scope>NUCLEOTIDE SEQUENCE</scope>
    <source>
        <strain evidence="3">GY6</strain>
    </source>
</reference>
<dbReference type="InterPro" id="IPR023485">
    <property type="entry name" value="Ptyr_pPase"/>
</dbReference>
<dbReference type="EMBL" id="CP073344">
    <property type="protein sequence ID" value="UTW03204.1"/>
    <property type="molecule type" value="Genomic_DNA"/>
</dbReference>
<name>A0ABY5GTV3_9GAMM</name>
<accession>A0ABY5GTV3</accession>
<feature type="domain" description="Phosphotyrosine protein phosphatase I" evidence="2">
    <location>
        <begin position="5"/>
        <end position="130"/>
    </location>
</feature>